<dbReference type="PANTHER" id="PTHR47245:SF2">
    <property type="entry name" value="PEPTIDYL-PROLYL CIS-TRANS ISOMERASE HP_0175-RELATED"/>
    <property type="match status" value="1"/>
</dbReference>
<name>A0ABS4JG45_9BACL</name>
<dbReference type="SUPFAM" id="SSF109998">
    <property type="entry name" value="Triger factor/SurA peptide-binding domain-like"/>
    <property type="match status" value="1"/>
</dbReference>
<dbReference type="Gene3D" id="3.10.50.40">
    <property type="match status" value="1"/>
</dbReference>
<dbReference type="InterPro" id="IPR046357">
    <property type="entry name" value="PPIase_dom_sf"/>
</dbReference>
<protein>
    <recommendedName>
        <fullName evidence="1">PpiC domain-containing protein</fullName>
    </recommendedName>
</protein>
<dbReference type="Pfam" id="PF13145">
    <property type="entry name" value="Rotamase_2"/>
    <property type="match status" value="1"/>
</dbReference>
<proteinExistence type="predicted"/>
<evidence type="ECO:0000259" key="1">
    <source>
        <dbReference type="Pfam" id="PF13145"/>
    </source>
</evidence>
<sequence>MTRKYLLLSIFVIFIVVSTFTFVEASKQKRAVQPISKNEHNAHNDTSHIVASVNGIPVEQEEFSLIKQLTERIVPNSGGTANQKVLDQLVKLKVAEQIAVQYGLLQDSSYAAFLAEFNQENERRANAIKNKEPIYGPTQYSKLAFYDYRNSVMMNALQSTWSKQNMNINEQQLVDYYNQQREALAKKQDTIQMYTIIQPKSMGKQAKQNMYDYQQKANSSKAFTDLFQQLESKKGIAKVETIQEDNYKEISKYRSEFYDRVNELPVGKISQVIEEPESYALVMITARQPGGYKSLAEIREEVIQRYTDACFASFLEQQVKKANVQNQANL</sequence>
<dbReference type="InterPro" id="IPR027304">
    <property type="entry name" value="Trigger_fact/SurA_dom_sf"/>
</dbReference>
<gene>
    <name evidence="2" type="ORF">J2Z69_001090</name>
</gene>
<dbReference type="RefSeq" id="WP_209859818.1">
    <property type="nucleotide sequence ID" value="NZ_JAGGLD010000001.1"/>
</dbReference>
<dbReference type="EMBL" id="JAGGLD010000001">
    <property type="protein sequence ID" value="MBP2000071.1"/>
    <property type="molecule type" value="Genomic_DNA"/>
</dbReference>
<reference evidence="2 3" key="1">
    <citation type="submission" date="2021-03" db="EMBL/GenBank/DDBJ databases">
        <title>Genomic Encyclopedia of Type Strains, Phase IV (KMG-IV): sequencing the most valuable type-strain genomes for metagenomic binning, comparative biology and taxonomic classification.</title>
        <authorList>
            <person name="Goeker M."/>
        </authorList>
    </citation>
    <scope>NUCLEOTIDE SEQUENCE [LARGE SCALE GENOMIC DNA]</scope>
    <source>
        <strain evidence="2 3">DSM 26806</strain>
    </source>
</reference>
<dbReference type="PANTHER" id="PTHR47245">
    <property type="entry name" value="PEPTIDYLPROLYL ISOMERASE"/>
    <property type="match status" value="1"/>
</dbReference>
<accession>A0ABS4JG45</accession>
<dbReference type="InterPro" id="IPR000297">
    <property type="entry name" value="PPIase_PpiC"/>
</dbReference>
<comment type="caution">
    <text evidence="2">The sequence shown here is derived from an EMBL/GenBank/DDBJ whole genome shotgun (WGS) entry which is preliminary data.</text>
</comment>
<keyword evidence="3" id="KW-1185">Reference proteome</keyword>
<dbReference type="InterPro" id="IPR050245">
    <property type="entry name" value="PrsA_foldase"/>
</dbReference>
<feature type="domain" description="PpiC" evidence="1">
    <location>
        <begin position="169"/>
        <end position="300"/>
    </location>
</feature>
<evidence type="ECO:0000313" key="2">
    <source>
        <dbReference type="EMBL" id="MBP2000071.1"/>
    </source>
</evidence>
<dbReference type="Proteomes" id="UP001519288">
    <property type="component" value="Unassembled WGS sequence"/>
</dbReference>
<organism evidence="2 3">
    <name type="scientific">Paenibacillus shirakamiensis</name>
    <dbReference type="NCBI Taxonomy" id="1265935"/>
    <lineage>
        <taxon>Bacteria</taxon>
        <taxon>Bacillati</taxon>
        <taxon>Bacillota</taxon>
        <taxon>Bacilli</taxon>
        <taxon>Bacillales</taxon>
        <taxon>Paenibacillaceae</taxon>
        <taxon>Paenibacillus</taxon>
    </lineage>
</organism>
<evidence type="ECO:0000313" key="3">
    <source>
        <dbReference type="Proteomes" id="UP001519288"/>
    </source>
</evidence>